<dbReference type="EMBL" id="JBHSKF010000004">
    <property type="protein sequence ID" value="MFC5287578.1"/>
    <property type="molecule type" value="Genomic_DNA"/>
</dbReference>
<feature type="transmembrane region" description="Helical" evidence="2">
    <location>
        <begin position="158"/>
        <end position="177"/>
    </location>
</feature>
<evidence type="ECO:0000259" key="3">
    <source>
        <dbReference type="SMART" id="SM00460"/>
    </source>
</evidence>
<evidence type="ECO:0000313" key="5">
    <source>
        <dbReference type="Proteomes" id="UP001596157"/>
    </source>
</evidence>
<gene>
    <name evidence="4" type="ORF">ACFPM7_11000</name>
</gene>
<feature type="transmembrane region" description="Helical" evidence="2">
    <location>
        <begin position="86"/>
        <end position="103"/>
    </location>
</feature>
<reference evidence="5" key="1">
    <citation type="journal article" date="2019" name="Int. J. Syst. Evol. Microbiol.">
        <title>The Global Catalogue of Microorganisms (GCM) 10K type strain sequencing project: providing services to taxonomists for standard genome sequencing and annotation.</title>
        <authorList>
            <consortium name="The Broad Institute Genomics Platform"/>
            <consortium name="The Broad Institute Genome Sequencing Center for Infectious Disease"/>
            <person name="Wu L."/>
            <person name="Ma J."/>
        </authorList>
    </citation>
    <scope>NUCLEOTIDE SEQUENCE [LARGE SCALE GENOMIC DNA]</scope>
    <source>
        <strain evidence="5">CCUG 59778</strain>
    </source>
</reference>
<dbReference type="SUPFAM" id="SSF54001">
    <property type="entry name" value="Cysteine proteinases"/>
    <property type="match status" value="1"/>
</dbReference>
<sequence length="651" mass="67159">MPLAQGWSGLLALGLLVAAVVLAHVLVAAAGRFPAGSVLTVLIPAGLAGGYFAARGAIEGGPMEVLRDSVPRLLTAARPAPPTVDLLMPGVVFVFCVAVVAAVSLRGTRLLGPPLAAVALYASGALLTGGSADPYGLAAVGVVAIALAGWVRRSEAPAVLGAVVGLVAVVLPAGDAFEPRELVQPPIADVQVANPLPRLAAWAAAPDTELLRLRGPQHAVRLAVLSKYTGASWRAATLYGPLGAVDAPALPPGGRVEGVSVEITVGALDGTWLPGMGRTVSTSLSDALVDPDSGALVLPRGLTPGLRYTVDGILDQPTDEQLAGAGVPGGAPVEEYLELPRLPADLAEYARTSVKSATNPYEQAVALEQVVRLDRVPDAEAPTGSSYARISQFLFGAPGTNGAGEGTAEQFATAYAVLARAVGLPTRVVVGFPPVPEGPDGYRVLRGVDVTAWPEVYFQGWGWVPFDPVSGTDSGPSAAAKREVLDRLASVTASPPTPPSDLPPLLPPPHAPPPQAAAEPPSRVWVVATGIALLPVLAAAVLATLRLARRSRLRRSGATGAWRHVLDQLVVSGRTPAPHLTAPAIAATIPDPAAHTLATLADRAAFAPYPPSPAATDPWTLARRARTAVARKAPWYRRLLWPIDPRPLRHR</sequence>
<accession>A0ABW0EMQ9</accession>
<feature type="domain" description="Transglutaminase-like" evidence="3">
    <location>
        <begin position="400"/>
        <end position="470"/>
    </location>
</feature>
<dbReference type="Pfam" id="PF11992">
    <property type="entry name" value="TgpA_N"/>
    <property type="match status" value="1"/>
</dbReference>
<evidence type="ECO:0000313" key="4">
    <source>
        <dbReference type="EMBL" id="MFC5287578.1"/>
    </source>
</evidence>
<dbReference type="PANTHER" id="PTHR42736">
    <property type="entry name" value="PROTEIN-GLUTAMINE GAMMA-GLUTAMYLTRANSFERASE"/>
    <property type="match status" value="1"/>
</dbReference>
<dbReference type="Pfam" id="PF01841">
    <property type="entry name" value="Transglut_core"/>
    <property type="match status" value="1"/>
</dbReference>
<dbReference type="PANTHER" id="PTHR42736:SF1">
    <property type="entry name" value="PROTEIN-GLUTAMINE GAMMA-GLUTAMYLTRANSFERASE"/>
    <property type="match status" value="1"/>
</dbReference>
<proteinExistence type="predicted"/>
<dbReference type="RefSeq" id="WP_378246691.1">
    <property type="nucleotide sequence ID" value="NZ_JBHSKF010000004.1"/>
</dbReference>
<feature type="transmembrane region" description="Helical" evidence="2">
    <location>
        <begin position="110"/>
        <end position="128"/>
    </location>
</feature>
<dbReference type="InterPro" id="IPR052901">
    <property type="entry name" value="Bact_TGase-like"/>
</dbReference>
<name>A0ABW0EMQ9_9PSEU</name>
<dbReference type="Proteomes" id="UP001596157">
    <property type="component" value="Unassembled WGS sequence"/>
</dbReference>
<feature type="region of interest" description="Disordered" evidence="1">
    <location>
        <begin position="488"/>
        <end position="518"/>
    </location>
</feature>
<keyword evidence="2" id="KW-0812">Transmembrane</keyword>
<evidence type="ECO:0000256" key="1">
    <source>
        <dbReference type="SAM" id="MobiDB-lite"/>
    </source>
</evidence>
<dbReference type="InterPro" id="IPR002931">
    <property type="entry name" value="Transglutaminase-like"/>
</dbReference>
<dbReference type="SMART" id="SM00460">
    <property type="entry name" value="TGc"/>
    <property type="match status" value="1"/>
</dbReference>
<dbReference type="InterPro" id="IPR021878">
    <property type="entry name" value="TgpA_N"/>
</dbReference>
<feature type="transmembrane region" description="Helical" evidence="2">
    <location>
        <begin position="524"/>
        <end position="545"/>
    </location>
</feature>
<protein>
    <submittedName>
        <fullName evidence="4">TransglutaminaseTgpA domain-containing protein</fullName>
    </submittedName>
</protein>
<dbReference type="Gene3D" id="3.10.620.30">
    <property type="match status" value="1"/>
</dbReference>
<keyword evidence="2" id="KW-0472">Membrane</keyword>
<feature type="transmembrane region" description="Helical" evidence="2">
    <location>
        <begin position="6"/>
        <end position="28"/>
    </location>
</feature>
<organism evidence="4 5">
    <name type="scientific">Actinokineospora guangxiensis</name>
    <dbReference type="NCBI Taxonomy" id="1490288"/>
    <lineage>
        <taxon>Bacteria</taxon>
        <taxon>Bacillati</taxon>
        <taxon>Actinomycetota</taxon>
        <taxon>Actinomycetes</taxon>
        <taxon>Pseudonocardiales</taxon>
        <taxon>Pseudonocardiaceae</taxon>
        <taxon>Actinokineospora</taxon>
    </lineage>
</organism>
<feature type="transmembrane region" description="Helical" evidence="2">
    <location>
        <begin position="35"/>
        <end position="54"/>
    </location>
</feature>
<keyword evidence="2" id="KW-1133">Transmembrane helix</keyword>
<dbReference type="InterPro" id="IPR038765">
    <property type="entry name" value="Papain-like_cys_pep_sf"/>
</dbReference>
<comment type="caution">
    <text evidence="4">The sequence shown here is derived from an EMBL/GenBank/DDBJ whole genome shotgun (WGS) entry which is preliminary data.</text>
</comment>
<feature type="transmembrane region" description="Helical" evidence="2">
    <location>
        <begin position="134"/>
        <end position="151"/>
    </location>
</feature>
<evidence type="ECO:0000256" key="2">
    <source>
        <dbReference type="SAM" id="Phobius"/>
    </source>
</evidence>
<keyword evidence="5" id="KW-1185">Reference proteome</keyword>
<feature type="compositionally biased region" description="Pro residues" evidence="1">
    <location>
        <begin position="495"/>
        <end position="515"/>
    </location>
</feature>